<comment type="similarity">
    <text evidence="2">Belongs to the faeC family.</text>
</comment>
<keyword evidence="3" id="KW-0964">Secreted</keyword>
<dbReference type="AlphaFoldDB" id="A0A2R8BA04"/>
<evidence type="ECO:0000256" key="10">
    <source>
        <dbReference type="SAM" id="SignalP"/>
    </source>
</evidence>
<evidence type="ECO:0000256" key="9">
    <source>
        <dbReference type="ARBA" id="ARBA00025250"/>
    </source>
</evidence>
<dbReference type="SUPFAM" id="SSF53474">
    <property type="entry name" value="alpha/beta-Hydrolases"/>
    <property type="match status" value="1"/>
</dbReference>
<feature type="domain" description="Phospholipase/carboxylesterase/thioesterase" evidence="11">
    <location>
        <begin position="119"/>
        <end position="193"/>
    </location>
</feature>
<dbReference type="InterPro" id="IPR003140">
    <property type="entry name" value="PLipase/COase/thioEstase"/>
</dbReference>
<keyword evidence="13" id="KW-1185">Reference proteome</keyword>
<gene>
    <name evidence="12" type="ORF">ASD8599_00605</name>
</gene>
<reference evidence="12 13" key="1">
    <citation type="submission" date="2018-03" db="EMBL/GenBank/DDBJ databases">
        <authorList>
            <person name="Keele B.F."/>
        </authorList>
    </citation>
    <scope>NUCLEOTIDE SEQUENCE [LARGE SCALE GENOMIC DNA]</scope>
    <source>
        <strain evidence="12 13">CECT 8599</strain>
    </source>
</reference>
<comment type="function">
    <text evidence="9">Involved in degradation of plant cell walls. Hydrolyzes the feruloyl-arabinose ester bond in arabinoxylans, and the feruloyl-galactose ester bond in pectin. Active against paranitrophenyl-acetate, methyl ferulate and wheat arabinoxylan.</text>
</comment>
<evidence type="ECO:0000256" key="4">
    <source>
        <dbReference type="ARBA" id="ARBA00022651"/>
    </source>
</evidence>
<dbReference type="Gene3D" id="3.40.50.1820">
    <property type="entry name" value="alpha/beta hydrolase"/>
    <property type="match status" value="1"/>
</dbReference>
<evidence type="ECO:0000256" key="5">
    <source>
        <dbReference type="ARBA" id="ARBA00022729"/>
    </source>
</evidence>
<evidence type="ECO:0000256" key="2">
    <source>
        <dbReference type="ARBA" id="ARBA00010278"/>
    </source>
</evidence>
<feature type="chain" id="PRO_5015322957" description="Phospholipase/carboxylesterase/thioesterase domain-containing protein" evidence="10">
    <location>
        <begin position="19"/>
        <end position="271"/>
    </location>
</feature>
<dbReference type="OrthoDB" id="9805640at2"/>
<dbReference type="GO" id="GO:0045493">
    <property type="term" value="P:xylan catabolic process"/>
    <property type="evidence" value="ECO:0007669"/>
    <property type="project" value="UniProtKB-KW"/>
</dbReference>
<dbReference type="Pfam" id="PF02230">
    <property type="entry name" value="Abhydrolase_2"/>
    <property type="match status" value="1"/>
</dbReference>
<keyword evidence="6" id="KW-0378">Hydrolase</keyword>
<evidence type="ECO:0000259" key="11">
    <source>
        <dbReference type="Pfam" id="PF02230"/>
    </source>
</evidence>
<dbReference type="EMBL" id="OMOR01000001">
    <property type="protein sequence ID" value="SPH19865.1"/>
    <property type="molecule type" value="Genomic_DNA"/>
</dbReference>
<evidence type="ECO:0000256" key="3">
    <source>
        <dbReference type="ARBA" id="ARBA00022525"/>
    </source>
</evidence>
<keyword evidence="4" id="KW-0858">Xylan degradation</keyword>
<evidence type="ECO:0000313" key="12">
    <source>
        <dbReference type="EMBL" id="SPH19865.1"/>
    </source>
</evidence>
<dbReference type="PANTHER" id="PTHR38050">
    <property type="match status" value="1"/>
</dbReference>
<evidence type="ECO:0000256" key="7">
    <source>
        <dbReference type="ARBA" id="ARBA00023277"/>
    </source>
</evidence>
<evidence type="ECO:0000256" key="1">
    <source>
        <dbReference type="ARBA" id="ARBA00004613"/>
    </source>
</evidence>
<organism evidence="12 13">
    <name type="scientific">Ascidiaceihabitans donghaensis</name>
    <dbReference type="NCBI Taxonomy" id="1510460"/>
    <lineage>
        <taxon>Bacteria</taxon>
        <taxon>Pseudomonadati</taxon>
        <taxon>Pseudomonadota</taxon>
        <taxon>Alphaproteobacteria</taxon>
        <taxon>Rhodobacterales</taxon>
        <taxon>Paracoccaceae</taxon>
        <taxon>Ascidiaceihabitans</taxon>
    </lineage>
</organism>
<evidence type="ECO:0000256" key="8">
    <source>
        <dbReference type="ARBA" id="ARBA00023326"/>
    </source>
</evidence>
<dbReference type="GO" id="GO:0030600">
    <property type="term" value="F:feruloyl esterase activity"/>
    <property type="evidence" value="ECO:0007669"/>
    <property type="project" value="InterPro"/>
</dbReference>
<dbReference type="PANTHER" id="PTHR38050:SF1">
    <property type="entry name" value="FERULOYL ESTERASE C"/>
    <property type="match status" value="1"/>
</dbReference>
<comment type="subcellular location">
    <subcellularLocation>
        <location evidence="1">Secreted</location>
    </subcellularLocation>
</comment>
<accession>A0A2R8BA04</accession>
<dbReference type="Proteomes" id="UP000244880">
    <property type="component" value="Unassembled WGS sequence"/>
</dbReference>
<name>A0A2R8BA04_9RHOB</name>
<dbReference type="InterPro" id="IPR029058">
    <property type="entry name" value="AB_hydrolase_fold"/>
</dbReference>
<proteinExistence type="inferred from homology"/>
<keyword evidence="7" id="KW-0119">Carbohydrate metabolism</keyword>
<sequence>MKYAIALLLALVTLPAHAMGPWKRDCLLDVPCAVGDRSYHVREPDDWDGETAMPVLIHFHGWQRTGALPVQHQRISGATRRRGVLLIAPNGLRKTWNMWSPDTEDVAFAQAVLEDVAKRYPIDRDNIFISGYSYGSIMAWRVACDRGGQMNVRAMLGISGTLSQAEDCAQSPTHVRHVHGLNDNVLDFEYGANGDATFPVALWRRQMGCGDGNVQSSYNVVDFLTFQRTKWADCAKGTGVVLDTHPGGHFIPHGWIGRQLDDLLGRVPTYP</sequence>
<keyword evidence="5 10" id="KW-0732">Signal</keyword>
<protein>
    <recommendedName>
        <fullName evidence="11">Phospholipase/carboxylesterase/thioesterase domain-containing protein</fullName>
    </recommendedName>
</protein>
<feature type="signal peptide" evidence="10">
    <location>
        <begin position="1"/>
        <end position="18"/>
    </location>
</feature>
<dbReference type="InterPro" id="IPR043595">
    <property type="entry name" value="FaeB/C/D"/>
</dbReference>
<evidence type="ECO:0000256" key="6">
    <source>
        <dbReference type="ARBA" id="ARBA00022801"/>
    </source>
</evidence>
<keyword evidence="8" id="KW-0624">Polysaccharide degradation</keyword>
<dbReference type="RefSeq" id="WP_108827157.1">
    <property type="nucleotide sequence ID" value="NZ_OMOR01000001.1"/>
</dbReference>
<dbReference type="GO" id="GO:0005576">
    <property type="term" value="C:extracellular region"/>
    <property type="evidence" value="ECO:0007669"/>
    <property type="project" value="UniProtKB-SubCell"/>
</dbReference>
<evidence type="ECO:0000313" key="13">
    <source>
        <dbReference type="Proteomes" id="UP000244880"/>
    </source>
</evidence>